<sequence length="84" mass="9716">EFEISMARTCVTLSNKIELLDIYHYLASRQNDLPGPITLRNFGKMIGVKLPFTTLQGWLKNEKTIRDKAVELPEDACYMVKRKN</sequence>
<comment type="caution">
    <text evidence="1">The sequence shown here is derived from an EMBL/GenBank/DDBJ whole genome shotgun (WGS) entry which is preliminary data.</text>
</comment>
<keyword evidence="2" id="KW-1185">Reference proteome</keyword>
<proteinExistence type="predicted"/>
<gene>
    <name evidence="1" type="ORF">BGZ95_008666</name>
</gene>
<evidence type="ECO:0000313" key="1">
    <source>
        <dbReference type="EMBL" id="KAG0247453.1"/>
    </source>
</evidence>
<dbReference type="AlphaFoldDB" id="A0AAD4D1E9"/>
<dbReference type="EMBL" id="JAAAIL010004672">
    <property type="protein sequence ID" value="KAG0247453.1"/>
    <property type="molecule type" value="Genomic_DNA"/>
</dbReference>
<dbReference type="Proteomes" id="UP001194580">
    <property type="component" value="Unassembled WGS sequence"/>
</dbReference>
<feature type="non-terminal residue" evidence="1">
    <location>
        <position position="1"/>
    </location>
</feature>
<reference evidence="1" key="1">
    <citation type="journal article" date="2020" name="Fungal Divers.">
        <title>Resolving the Mortierellaceae phylogeny through synthesis of multi-gene phylogenetics and phylogenomics.</title>
        <authorList>
            <person name="Vandepol N."/>
            <person name="Liber J."/>
            <person name="Desiro A."/>
            <person name="Na H."/>
            <person name="Kennedy M."/>
            <person name="Barry K."/>
            <person name="Grigoriev I.V."/>
            <person name="Miller A.N."/>
            <person name="O'Donnell K."/>
            <person name="Stajich J.E."/>
            <person name="Bonito G."/>
        </authorList>
    </citation>
    <scope>NUCLEOTIDE SEQUENCE</scope>
    <source>
        <strain evidence="1">NRRL 28262</strain>
    </source>
</reference>
<protein>
    <submittedName>
        <fullName evidence="1">Uncharacterized protein</fullName>
    </submittedName>
</protein>
<organism evidence="1 2">
    <name type="scientific">Linnemannia exigua</name>
    <dbReference type="NCBI Taxonomy" id="604196"/>
    <lineage>
        <taxon>Eukaryota</taxon>
        <taxon>Fungi</taxon>
        <taxon>Fungi incertae sedis</taxon>
        <taxon>Mucoromycota</taxon>
        <taxon>Mortierellomycotina</taxon>
        <taxon>Mortierellomycetes</taxon>
        <taxon>Mortierellales</taxon>
        <taxon>Mortierellaceae</taxon>
        <taxon>Linnemannia</taxon>
    </lineage>
</organism>
<evidence type="ECO:0000313" key="2">
    <source>
        <dbReference type="Proteomes" id="UP001194580"/>
    </source>
</evidence>
<accession>A0AAD4D1E9</accession>
<name>A0AAD4D1E9_9FUNG</name>